<dbReference type="InterPro" id="IPR036396">
    <property type="entry name" value="Cyt_P450_sf"/>
</dbReference>
<dbReference type="GO" id="GO:0005506">
    <property type="term" value="F:iron ion binding"/>
    <property type="evidence" value="ECO:0007669"/>
    <property type="project" value="InterPro"/>
</dbReference>
<dbReference type="PANTHER" id="PTHR46696">
    <property type="entry name" value="P450, PUTATIVE (EUROFUNG)-RELATED"/>
    <property type="match status" value="1"/>
</dbReference>
<dbReference type="GO" id="GO:0036199">
    <property type="term" value="F:cholest-4-en-3-one 26-monooxygenase activity"/>
    <property type="evidence" value="ECO:0007669"/>
    <property type="project" value="TreeGrafter"/>
</dbReference>
<organism evidence="2 3">
    <name type="scientific">Natronosporangium hydrolyticum</name>
    <dbReference type="NCBI Taxonomy" id="2811111"/>
    <lineage>
        <taxon>Bacteria</taxon>
        <taxon>Bacillati</taxon>
        <taxon>Actinomycetota</taxon>
        <taxon>Actinomycetes</taxon>
        <taxon>Micromonosporales</taxon>
        <taxon>Micromonosporaceae</taxon>
        <taxon>Natronosporangium</taxon>
    </lineage>
</organism>
<protein>
    <submittedName>
        <fullName evidence="2">P450-derived glycosyltransferase activator</fullName>
    </submittedName>
</protein>
<dbReference type="InterPro" id="IPR001128">
    <property type="entry name" value="Cyt_P450"/>
</dbReference>
<dbReference type="EMBL" id="CP070499">
    <property type="protein sequence ID" value="QSB16029.1"/>
    <property type="molecule type" value="Genomic_DNA"/>
</dbReference>
<dbReference type="SUPFAM" id="SSF48264">
    <property type="entry name" value="Cytochrome P450"/>
    <property type="match status" value="1"/>
</dbReference>
<keyword evidence="3" id="KW-1185">Reference proteome</keyword>
<reference evidence="2" key="1">
    <citation type="submission" date="2021-02" db="EMBL/GenBank/DDBJ databases">
        <title>Natrosporangium hydrolyticum gen. nov., sp. nov, a haloalkaliphilic actinobacterium from a soda solonchak soil.</title>
        <authorList>
            <person name="Sorokin D.Y."/>
            <person name="Khijniak T.V."/>
            <person name="Zakharycheva A.P."/>
            <person name="Boueva O.V."/>
            <person name="Ariskina E.V."/>
            <person name="Hahnke R.L."/>
            <person name="Bunk B."/>
            <person name="Sproer C."/>
            <person name="Schumann P."/>
            <person name="Evtushenko L.I."/>
            <person name="Kublanov I.V."/>
        </authorList>
    </citation>
    <scope>NUCLEOTIDE SEQUENCE</scope>
    <source>
        <strain evidence="2">DSM 106523</strain>
    </source>
</reference>
<dbReference type="NCBIfam" id="TIGR04515">
    <property type="entry name" value="P450_rel_GT_act"/>
    <property type="match status" value="1"/>
</dbReference>
<name>A0A895YKK1_9ACTN</name>
<dbReference type="PRINTS" id="PR00359">
    <property type="entry name" value="BP450"/>
</dbReference>
<dbReference type="InterPro" id="IPR002397">
    <property type="entry name" value="Cyt_P450_B"/>
</dbReference>
<dbReference type="GO" id="GO:0006707">
    <property type="term" value="P:cholesterol catabolic process"/>
    <property type="evidence" value="ECO:0007669"/>
    <property type="project" value="TreeGrafter"/>
</dbReference>
<dbReference type="Proteomes" id="UP000662857">
    <property type="component" value="Chromosome"/>
</dbReference>
<dbReference type="AlphaFoldDB" id="A0A895YKK1"/>
<dbReference type="KEGG" id="nhy:JQS43_06865"/>
<dbReference type="Gene3D" id="1.10.630.10">
    <property type="entry name" value="Cytochrome P450"/>
    <property type="match status" value="1"/>
</dbReference>
<evidence type="ECO:0000313" key="2">
    <source>
        <dbReference type="EMBL" id="QSB16029.1"/>
    </source>
</evidence>
<accession>A0A895YKK1</accession>
<comment type="similarity">
    <text evidence="1">Belongs to the cytochrome P450 family.</text>
</comment>
<dbReference type="RefSeq" id="WP_239678227.1">
    <property type="nucleotide sequence ID" value="NZ_CP070499.1"/>
</dbReference>
<sequence>MTRHQIDPRQVRDSDLSRHLLAARGMQWMRGNRGDPYALLLRAQGVDPHMLFRGMRGDPRLRQSEVDVWVTTDLSVGTTILTDPRFSVVDQASARRRKRPFSIDAQTTLKHVLTIDECLARERPELERLTAVATPAFGTAALVDRRSTAMKRCQELVDAAGHEFDLARDVVGPLVTGFLAELLGVPNEQRARFVARCDEVSGAQDALLCPPTLAGARRLTTALDDLQALVDDLVAARQQTFDGDDALAELSRLPNGSDSRSDDARTIALLTTIVGVEVTVTAICDAVLTTVAHPDHWRRLHSDPDYAGAVVEESLRYEPPVRMESRLAAEGLEILGQPVRKGDQLVVLVDAANRDPEVFEDPEQFDPDRTSRRHLSLADGTNSGFVAPFTRLLATVGLSVLAQAAPALRPAGDVVRRMRSPVVRGVARCPVAK</sequence>
<dbReference type="GO" id="GO:0008395">
    <property type="term" value="F:steroid hydroxylase activity"/>
    <property type="evidence" value="ECO:0007669"/>
    <property type="project" value="TreeGrafter"/>
</dbReference>
<dbReference type="GO" id="GO:0020037">
    <property type="term" value="F:heme binding"/>
    <property type="evidence" value="ECO:0007669"/>
    <property type="project" value="InterPro"/>
</dbReference>
<gene>
    <name evidence="2" type="ORF">JQS43_06865</name>
</gene>
<dbReference type="InterPro" id="IPR030958">
    <property type="entry name" value="P450-rel_GT_act"/>
</dbReference>
<proteinExistence type="inferred from homology"/>
<dbReference type="PANTHER" id="PTHR46696:SF4">
    <property type="entry name" value="BIOTIN BIOSYNTHESIS CYTOCHROME P450"/>
    <property type="match status" value="1"/>
</dbReference>
<evidence type="ECO:0000256" key="1">
    <source>
        <dbReference type="ARBA" id="ARBA00010617"/>
    </source>
</evidence>
<evidence type="ECO:0000313" key="3">
    <source>
        <dbReference type="Proteomes" id="UP000662857"/>
    </source>
</evidence>
<dbReference type="Pfam" id="PF00067">
    <property type="entry name" value="p450"/>
    <property type="match status" value="1"/>
</dbReference>